<dbReference type="Gene3D" id="3.40.430.10">
    <property type="entry name" value="Dihydrofolate Reductase, subunit A"/>
    <property type="match status" value="1"/>
</dbReference>
<evidence type="ECO:0000256" key="2">
    <source>
        <dbReference type="ARBA" id="ARBA00022857"/>
    </source>
</evidence>
<dbReference type="InterPro" id="IPR024072">
    <property type="entry name" value="DHFR-like_dom_sf"/>
</dbReference>
<dbReference type="PANTHER" id="PTHR38011">
    <property type="entry name" value="DIHYDROFOLATE REDUCTASE FAMILY PROTEIN (AFU_ORTHOLOGUE AFUA_8G06820)"/>
    <property type="match status" value="1"/>
</dbReference>
<evidence type="ECO:0000313" key="6">
    <source>
        <dbReference type="EMBL" id="SVE25103.1"/>
    </source>
</evidence>
<dbReference type="InterPro" id="IPR050765">
    <property type="entry name" value="Riboflavin_Biosynth_HTPR"/>
</dbReference>
<feature type="region of interest" description="Disordered" evidence="4">
    <location>
        <begin position="156"/>
        <end position="198"/>
    </location>
</feature>
<evidence type="ECO:0000259" key="5">
    <source>
        <dbReference type="Pfam" id="PF01872"/>
    </source>
</evidence>
<proteinExistence type="predicted"/>
<evidence type="ECO:0000256" key="1">
    <source>
        <dbReference type="ARBA" id="ARBA00005104"/>
    </source>
</evidence>
<dbReference type="Pfam" id="PF01872">
    <property type="entry name" value="RibD_C"/>
    <property type="match status" value="1"/>
</dbReference>
<dbReference type="PANTHER" id="PTHR38011:SF7">
    <property type="entry name" value="2,5-DIAMINO-6-RIBOSYLAMINO-4(3H)-PYRIMIDINONE 5'-PHOSPHATE REDUCTASE"/>
    <property type="match status" value="1"/>
</dbReference>
<organism evidence="6">
    <name type="scientific">marine metagenome</name>
    <dbReference type="NCBI Taxonomy" id="408172"/>
    <lineage>
        <taxon>unclassified sequences</taxon>
        <taxon>metagenomes</taxon>
        <taxon>ecological metagenomes</taxon>
    </lineage>
</organism>
<feature type="domain" description="Bacterial bifunctional deaminase-reductase C-terminal" evidence="5">
    <location>
        <begin position="80"/>
        <end position="178"/>
    </location>
</feature>
<name>A0A383BZ61_9ZZZZ</name>
<feature type="compositionally biased region" description="Polar residues" evidence="4">
    <location>
        <begin position="177"/>
        <end position="190"/>
    </location>
</feature>
<sequence length="198" mass="21164">MGDMGARIGERTAWNLVRAVPCGLNGDGASVRVHDDHRSDVWLQVEASGEWTTSTLLTDDAEELISLYLPLQLQADLTVAQIGQSLDGRIATENGHSRFVTGPADICHLHRLRALVDVVVVGAGTIASDNPRLTVRDVEGDNPVRVVLDPNGRLGPDHHIFTDGSAPSLVFRRQDDNSTSGGQQSPSNVLMVTADANG</sequence>
<keyword evidence="2" id="KW-0521">NADP</keyword>
<evidence type="ECO:0000256" key="3">
    <source>
        <dbReference type="ARBA" id="ARBA00023002"/>
    </source>
</evidence>
<dbReference type="InterPro" id="IPR002734">
    <property type="entry name" value="RibDG_C"/>
</dbReference>
<protein>
    <recommendedName>
        <fullName evidence="5">Bacterial bifunctional deaminase-reductase C-terminal domain-containing protein</fullName>
    </recommendedName>
</protein>
<reference evidence="6" key="1">
    <citation type="submission" date="2018-05" db="EMBL/GenBank/DDBJ databases">
        <authorList>
            <person name="Lanie J.A."/>
            <person name="Ng W.-L."/>
            <person name="Kazmierczak K.M."/>
            <person name="Andrzejewski T.M."/>
            <person name="Davidsen T.M."/>
            <person name="Wayne K.J."/>
            <person name="Tettelin H."/>
            <person name="Glass J.I."/>
            <person name="Rusch D."/>
            <person name="Podicherti R."/>
            <person name="Tsui H.-C.T."/>
            <person name="Winkler M.E."/>
        </authorList>
    </citation>
    <scope>NUCLEOTIDE SEQUENCE</scope>
</reference>
<comment type="pathway">
    <text evidence="1">Cofactor biosynthesis; riboflavin biosynthesis.</text>
</comment>
<dbReference type="AlphaFoldDB" id="A0A383BZ61"/>
<dbReference type="GO" id="GO:0009231">
    <property type="term" value="P:riboflavin biosynthetic process"/>
    <property type="evidence" value="ECO:0007669"/>
    <property type="project" value="InterPro"/>
</dbReference>
<accession>A0A383BZ61</accession>
<dbReference type="GO" id="GO:0008703">
    <property type="term" value="F:5-amino-6-(5-phosphoribosylamino)uracil reductase activity"/>
    <property type="evidence" value="ECO:0007669"/>
    <property type="project" value="InterPro"/>
</dbReference>
<keyword evidence="3" id="KW-0560">Oxidoreductase</keyword>
<gene>
    <name evidence="6" type="ORF">METZ01_LOCUS477957</name>
</gene>
<dbReference type="EMBL" id="UINC01204398">
    <property type="protein sequence ID" value="SVE25103.1"/>
    <property type="molecule type" value="Genomic_DNA"/>
</dbReference>
<dbReference type="SUPFAM" id="SSF53597">
    <property type="entry name" value="Dihydrofolate reductase-like"/>
    <property type="match status" value="1"/>
</dbReference>
<evidence type="ECO:0000256" key="4">
    <source>
        <dbReference type="SAM" id="MobiDB-lite"/>
    </source>
</evidence>
<feature type="non-terminal residue" evidence="6">
    <location>
        <position position="198"/>
    </location>
</feature>